<evidence type="ECO:0000313" key="1">
    <source>
        <dbReference type="EMBL" id="WAN68918.1"/>
    </source>
</evidence>
<gene>
    <name evidence="1" type="ORF">BJP36_41895</name>
</gene>
<protein>
    <submittedName>
        <fullName evidence="1">Uncharacterized protein</fullName>
    </submittedName>
</protein>
<dbReference type="AlphaFoldDB" id="A0A9Q9SSN1"/>
<reference evidence="1" key="2">
    <citation type="submission" date="2022-10" db="EMBL/GenBank/DDBJ databases">
        <authorList>
            <person name="Ngo T.-E."/>
        </authorList>
    </citation>
    <scope>NUCLEOTIDE SEQUENCE</scope>
    <source>
        <strain evidence="1">JHB</strain>
    </source>
</reference>
<proteinExistence type="predicted"/>
<reference evidence="1" key="1">
    <citation type="journal article" date="2017" name="Proc. Natl. Acad. Sci. U.S.A.">
        <title>Comparative genomics uncovers the prolific and distinctive metabolic potential of the cyanobacterial genus Moorea.</title>
        <authorList>
            <person name="Leao T."/>
            <person name="Castelao G."/>
            <person name="Korobeynikov A."/>
            <person name="Monroe E.A."/>
            <person name="Podell S."/>
            <person name="Glukhov E."/>
            <person name="Allen E.E."/>
            <person name="Gerwick W.H."/>
            <person name="Gerwick L."/>
        </authorList>
    </citation>
    <scope>NUCLEOTIDE SEQUENCE</scope>
    <source>
        <strain evidence="1">JHB</strain>
    </source>
</reference>
<dbReference type="Proteomes" id="UP000176944">
    <property type="component" value="Chromosome"/>
</dbReference>
<accession>A0A9Q9SSN1</accession>
<dbReference type="EMBL" id="CP017708">
    <property type="protein sequence ID" value="WAN68918.1"/>
    <property type="molecule type" value="Genomic_DNA"/>
</dbReference>
<name>A0A9Q9SSN1_MOOP1</name>
<organism evidence="1">
    <name type="scientific">Moorena producens (strain JHB)</name>
    <dbReference type="NCBI Taxonomy" id="1454205"/>
    <lineage>
        <taxon>Bacteria</taxon>
        <taxon>Bacillati</taxon>
        <taxon>Cyanobacteriota</taxon>
        <taxon>Cyanophyceae</taxon>
        <taxon>Coleofasciculales</taxon>
        <taxon>Coleofasciculaceae</taxon>
        <taxon>Moorena</taxon>
    </lineage>
</organism>
<sequence>MPTALFPIPYSLFPIPYSLFPIPKFHKNFYIQKISLIKGKKRINLETATAPDLVV</sequence>